<comment type="similarity">
    <text evidence="1">Belongs to the BLM10 family.</text>
</comment>
<feature type="domain" description="Proteasome activator Blm10 middle HEAT repeats region" evidence="6">
    <location>
        <begin position="309"/>
        <end position="511"/>
    </location>
</feature>
<dbReference type="GO" id="GO:0070628">
    <property type="term" value="F:proteasome binding"/>
    <property type="evidence" value="ECO:0007669"/>
    <property type="project" value="InterPro"/>
</dbReference>
<keyword evidence="2" id="KW-0677">Repeat</keyword>
<dbReference type="SMR" id="A0A178VC52"/>
<protein>
    <submittedName>
        <fullName evidence="8">PA200</fullName>
    </submittedName>
</protein>
<dbReference type="InterPro" id="IPR032430">
    <property type="entry name" value="Blm10_mid"/>
</dbReference>
<dbReference type="PANTHER" id="PTHR32170:SF3">
    <property type="entry name" value="PROTEASOME ACTIVATOR COMPLEX SUBUNIT 4"/>
    <property type="match status" value="1"/>
</dbReference>
<evidence type="ECO:0000313" key="7">
    <source>
        <dbReference type="EMBL" id="CAA0382275.1"/>
    </source>
</evidence>
<dbReference type="Pfam" id="PF11919">
    <property type="entry name" value="PSME4_C"/>
    <property type="match status" value="1"/>
</dbReference>
<dbReference type="EMBL" id="CACRSJ010000106">
    <property type="protein sequence ID" value="VYS57224.1"/>
    <property type="molecule type" value="Genomic_DNA"/>
</dbReference>
<dbReference type="PANTHER" id="PTHR32170">
    <property type="entry name" value="PROTEASOME ACTIVATOR COMPLEX SUBUNIT 4"/>
    <property type="match status" value="1"/>
</dbReference>
<evidence type="ECO:0000259" key="6">
    <source>
        <dbReference type="Pfam" id="PF16507"/>
    </source>
</evidence>
<evidence type="ECO:0000256" key="4">
    <source>
        <dbReference type="ARBA" id="ARBA00023204"/>
    </source>
</evidence>
<accession>A0A5S9XBQ3</accession>
<dbReference type="Gene3D" id="1.25.10.10">
    <property type="entry name" value="Leucine-rich Repeat Variant"/>
    <property type="match status" value="1"/>
</dbReference>
<keyword evidence="4" id="KW-0234">DNA repair</keyword>
<evidence type="ECO:0000313" key="9">
    <source>
        <dbReference type="EMBL" id="VYS57224.1"/>
    </source>
</evidence>
<reference evidence="8" key="2">
    <citation type="submission" date="2016-03" db="EMBL/GenBank/DDBJ databases">
        <title>Full-length assembly of Arabidopsis thaliana Ler reveals the complement of translocations and inversions.</title>
        <authorList>
            <person name="Zapata L."/>
            <person name="Schneeberger K."/>
            <person name="Ossowski S."/>
        </authorList>
    </citation>
    <scope>NUCLEOTIDE SEQUENCE [LARGE SCALE GENOMIC DNA]</scope>
    <source>
        <tissue evidence="8">Leaf</tissue>
    </source>
</reference>
<name>A0A178VC52_ARATH</name>
<reference evidence="7 12" key="3">
    <citation type="submission" date="2019-12" db="EMBL/GenBank/DDBJ databases">
        <authorList>
            <person name="Jiao W.-B."/>
            <person name="Schneeberger K."/>
        </authorList>
    </citation>
    <scope>NUCLEOTIDE SEQUENCE [LARGE SCALE GENOMIC DNA]</scope>
    <source>
        <strain evidence="11">cv. An-1</strain>
        <strain evidence="12">cv. C24</strain>
    </source>
</reference>
<dbReference type="ExpressionAtlas" id="A0A178VC52">
    <property type="expression patterns" value="baseline and differential"/>
</dbReference>
<dbReference type="GO" id="GO:0006281">
    <property type="term" value="P:DNA repair"/>
    <property type="evidence" value="ECO:0007669"/>
    <property type="project" value="UniProtKB-KW"/>
</dbReference>
<dbReference type="Pfam" id="PF16507">
    <property type="entry name" value="HEAT_PSME4_mid"/>
    <property type="match status" value="1"/>
</dbReference>
<sequence>MHLYNEWLPPPVAEETKKEKESFARVVRCVKELHRPDDPESVYATLKWISVIELFVRAKSELSVEDVSELVEIGLQIFHSSENKLYAQVRWGNVLVRLINKFRKKLSLKVQWRPLYDTLIHAHFSRSPGPEGWRLRQRHFMAVTSLIRSCRRFFPQGAASEIWSEFMSLLENPWHNSSFEGSGFVRLFLPTNPENQDFFSEKWIKNVLELWDSIPNCQFWNSQWTSVLARVIKNCSFIDWESYLPMLFSRFLNMFEVPVANGSGSYPFSVDVPRNTRFLFSNRTTTPSKSIAQSIVYFLKPGSSAHEQLEKLVNLLEQYYHPSNGGRWTYSLERFLLHLVIAFQKRLQREQQDPDSLPATCLGKPERVAFVGVVLKLIDRGQYSKNEHLSETVAAATSMLSYVEPSLVLPFVASRFHLALETTTATHQLKTAMMSVAFAGRSILQSSMSTAKSQDLGGDVDDRMFLDLIGISLSNALLGMDANDPPKTLATMQLIGSIFSNMAVLDDSSDDLSFMTMASFSEWLDEFLCRLIALLQHLEPNSVINEGLSSSATSGTFLVEDGPYYYCMLEILLGRLSGSLYNQALKKISKFVQTNILPGAIAEVGLLCCACVHSTPEEAVAQIVEPMLLAVISSLKEIPVNGYGGKGSAETLVSNKQDKQTLSPALEAAIDYQLKVLSVAITYGGSSLLPYKGLLIEAISSAFNSSSWKVNGAGDHLLRSLLGSLILYYPIDQYKCLSRHPAAPALEEWISTKASSKDEQVAHSRWHVPTQEETQFANELLDLHLQSALDDLLSICQSNIHSDAGDEKTHLKVTLLRIDSTLQGVLSCLPDFRPSPRHDMVEDLQFFIAGASGSCVGSAEIREKTAITIHAACKYLLEKKSDDSILLILIIRIMDALGNYGSLEYDEWSNHRQAWKLESAAIVEPPANFITEFNSKGKRRPRWALIDKAYMHNTWRSSQSSYHLFRTDGNFSPPEPLTFLVDDLLTLCLHNYETVRVLAGKSLIKLLKRWPQLLSKCVLSLTENLRKPDVQEYVVLGSCAILSSHSVLKHLTTDPKSFSSFLLGILSSSHHESMKSQKAIIELFVKYNIHFAGLSRNILRSLESHVEGSTSGDLVSQIGSMSFDSSSLHWRYNLMANRVLLLLVMSSRIDPSFSLKILDETAGHFLKNLKSQLPQTRILAISALNILLKESPHKMQGKDQPSVSSQETENANSSLDLALSQIFREEGFFKETFESLSHIHITDTDSSSRGNHGSSSFQSMADKSITRFYFEFSASWPRTPSWISLLGSDIFYPSFARIFKRLAQECGVPVLLALKSPLEEFCNAKERPKQCVAAEALAGVLHSDVNGLFNEWDSWIMVQLQNVILGQSVESIPEWAACIRYAVTGKGKQGTKIPVMRQQILDCIVAPLPPTATTTVVAKRYAFLSAALIELSPPKMPVTEVKLHIVLLDELICNMSHSSAQIREAIGVILSVLCSNIRLRMSYQQEYPTEEGKTDVDSQLKEENWFKLISAKASEAVKNIQQASISDSLDTSTDVDMGNAQSNGDSLDDVKWMETLFHFIISSFKSGRASYLLDVIAGFLYPVMSLQETSHKDLSILAKAAFELLKWRVFPESHLQKVIGVILSSADDSNWRIRSSTLTYLRTFMYRHTFILTHEDKQKIWKTVEKLLVDSQVEVREHAAAVLAGLMKGGDEDFAADFRDRSYAEANSIQKRRNRRKSSSTQSIAGVHGAVLGLVASVLSVPYDMPSWLPEHVTLLARFAGEPTPIKSTVTKAVAEFRRTHADTWNIQKDSFTEDQLEILADTSSSSSYFA</sequence>
<proteinExistence type="inferred from homology"/>
<dbReference type="InterPro" id="IPR035309">
    <property type="entry name" value="PSME4"/>
</dbReference>
<evidence type="ECO:0000313" key="8">
    <source>
        <dbReference type="EMBL" id="OAP02905.1"/>
    </source>
</evidence>
<evidence type="ECO:0000256" key="1">
    <source>
        <dbReference type="ARBA" id="ARBA00005739"/>
    </source>
</evidence>
<evidence type="ECO:0000313" key="12">
    <source>
        <dbReference type="Proteomes" id="UP000434276"/>
    </source>
</evidence>
<dbReference type="EMBL" id="LUHQ01000003">
    <property type="protein sequence ID" value="OAP02905.1"/>
    <property type="molecule type" value="Genomic_DNA"/>
</dbReference>
<dbReference type="SUPFAM" id="SSF48371">
    <property type="entry name" value="ARM repeat"/>
    <property type="match status" value="2"/>
</dbReference>
<dbReference type="InterPro" id="IPR011989">
    <property type="entry name" value="ARM-like"/>
</dbReference>
<evidence type="ECO:0000256" key="2">
    <source>
        <dbReference type="ARBA" id="ARBA00022737"/>
    </source>
</evidence>
<dbReference type="GO" id="GO:0016504">
    <property type="term" value="F:peptidase activator activity"/>
    <property type="evidence" value="ECO:0007669"/>
    <property type="project" value="InterPro"/>
</dbReference>
<evidence type="ECO:0000259" key="5">
    <source>
        <dbReference type="Pfam" id="PF11919"/>
    </source>
</evidence>
<evidence type="ECO:0000256" key="3">
    <source>
        <dbReference type="ARBA" id="ARBA00022763"/>
    </source>
</evidence>
<dbReference type="InterPro" id="IPR021843">
    <property type="entry name" value="PSME4_C"/>
</dbReference>
<dbReference type="OMA" id="ECTQLVP"/>
<gene>
    <name evidence="8" type="ordered locus">AXX17_At3g13590</name>
    <name evidence="9" type="ORF">AN1_LOCUS12674</name>
    <name evidence="7" type="ORF">C24_LOCUS12506</name>
</gene>
<reference evidence="10" key="1">
    <citation type="journal article" date="2016" name="Proc. Natl. Acad. Sci. U.S.A.">
        <title>Chromosome-level assembly of Arabidopsis thaliana Ler reveals the extent of translocation and inversion polymorphisms.</title>
        <authorList>
            <person name="Zapata L."/>
            <person name="Ding J."/>
            <person name="Willing E.M."/>
            <person name="Hartwig B."/>
            <person name="Bezdan D."/>
            <person name="Jiao W.B."/>
            <person name="Patel V."/>
            <person name="Velikkakam James G."/>
            <person name="Koornneef M."/>
            <person name="Ossowski S."/>
            <person name="Schneeberger K."/>
        </authorList>
    </citation>
    <scope>NUCLEOTIDE SEQUENCE [LARGE SCALE GENOMIC DNA]</scope>
    <source>
        <strain evidence="10">cv. Landsberg erecta</strain>
    </source>
</reference>
<dbReference type="KEGG" id="ath:AT3G13330"/>
<organism evidence="8 10">
    <name type="scientific">Arabidopsis thaliana</name>
    <name type="common">Mouse-ear cress</name>
    <dbReference type="NCBI Taxonomy" id="3702"/>
    <lineage>
        <taxon>Eukaryota</taxon>
        <taxon>Viridiplantae</taxon>
        <taxon>Streptophyta</taxon>
        <taxon>Embryophyta</taxon>
        <taxon>Tracheophyta</taxon>
        <taxon>Spermatophyta</taxon>
        <taxon>Magnoliopsida</taxon>
        <taxon>eudicotyledons</taxon>
        <taxon>Gunneridae</taxon>
        <taxon>Pentapetalae</taxon>
        <taxon>rosids</taxon>
        <taxon>malvids</taxon>
        <taxon>Brassicales</taxon>
        <taxon>Brassicaceae</taxon>
        <taxon>Camelineae</taxon>
        <taxon>Arabidopsis</taxon>
    </lineage>
</organism>
<feature type="domain" description="Proteasome activator complex subunit 4 C-terminal" evidence="5">
    <location>
        <begin position="1727"/>
        <end position="1811"/>
    </location>
</feature>
<dbReference type="Proteomes" id="UP000426265">
    <property type="component" value="Unassembled WGS sequence"/>
</dbReference>
<dbReference type="Proteomes" id="UP000078284">
    <property type="component" value="Chromosome 3"/>
</dbReference>
<dbReference type="InterPro" id="IPR016024">
    <property type="entry name" value="ARM-type_fold"/>
</dbReference>
<evidence type="ECO:0000313" key="11">
    <source>
        <dbReference type="Proteomes" id="UP000426265"/>
    </source>
</evidence>
<dbReference type="Proteomes" id="UP000434276">
    <property type="component" value="Unassembled WGS sequence"/>
</dbReference>
<dbReference type="OrthoDB" id="17907at2759"/>
<keyword evidence="3" id="KW-0227">DNA damage</keyword>
<dbReference type="EMBL" id="CACSHJ010000089">
    <property type="protein sequence ID" value="CAA0382275.1"/>
    <property type="molecule type" value="Genomic_DNA"/>
</dbReference>
<evidence type="ECO:0000313" key="10">
    <source>
        <dbReference type="Proteomes" id="UP000078284"/>
    </source>
</evidence>
<accession>A0A178VC52</accession>